<comment type="caution">
    <text evidence="3">The sequence shown here is derived from an EMBL/GenBank/DDBJ whole genome shotgun (WGS) entry which is preliminary data.</text>
</comment>
<dbReference type="SMART" id="SM00909">
    <property type="entry name" value="Germane"/>
    <property type="match status" value="1"/>
</dbReference>
<dbReference type="Pfam" id="PF25976">
    <property type="entry name" value="LpqB_N"/>
    <property type="match status" value="1"/>
</dbReference>
<dbReference type="OrthoDB" id="3226781at2"/>
<dbReference type="Pfam" id="PF10646">
    <property type="entry name" value="Germane"/>
    <property type="match status" value="1"/>
</dbReference>
<proteinExistence type="predicted"/>
<dbReference type="Proteomes" id="UP000190037">
    <property type="component" value="Unassembled WGS sequence"/>
</dbReference>
<evidence type="ECO:0000256" key="1">
    <source>
        <dbReference type="SAM" id="SignalP"/>
    </source>
</evidence>
<protein>
    <recommendedName>
        <fullName evidence="2">GerMN domain-containing protein</fullName>
    </recommendedName>
</protein>
<feature type="signal peptide" evidence="1">
    <location>
        <begin position="1"/>
        <end position="21"/>
    </location>
</feature>
<dbReference type="STRING" id="159449.B4N89_18855"/>
<dbReference type="SUPFAM" id="SSF63829">
    <property type="entry name" value="Calcium-dependent phosphotriesterase"/>
    <property type="match status" value="1"/>
</dbReference>
<dbReference type="InterPro" id="IPR018910">
    <property type="entry name" value="LpqB_C"/>
</dbReference>
<evidence type="ECO:0000259" key="2">
    <source>
        <dbReference type="SMART" id="SM00909"/>
    </source>
</evidence>
<dbReference type="EMBL" id="MWQN01000001">
    <property type="protein sequence ID" value="OPC82726.1"/>
    <property type="molecule type" value="Genomic_DNA"/>
</dbReference>
<dbReference type="InterPro" id="IPR059026">
    <property type="entry name" value="LpqB_N"/>
</dbReference>
<dbReference type="InterPro" id="IPR019606">
    <property type="entry name" value="GerMN"/>
</dbReference>
<evidence type="ECO:0000313" key="4">
    <source>
        <dbReference type="Proteomes" id="UP000190037"/>
    </source>
</evidence>
<dbReference type="RefSeq" id="WP_078977009.1">
    <property type="nucleotide sequence ID" value="NZ_MWQN01000001.1"/>
</dbReference>
<reference evidence="3 4" key="1">
    <citation type="submission" date="2017-03" db="EMBL/GenBank/DDBJ databases">
        <title>Draft genome sequence of Streptomyces scabrisporus NF3, endophyte isolated from Amphipterygium adstringens.</title>
        <authorList>
            <person name="Vazquez M."/>
            <person name="Ceapa C.D."/>
            <person name="Rodriguez Luna D."/>
            <person name="Sanchez Esquivel S."/>
        </authorList>
    </citation>
    <scope>NUCLEOTIDE SEQUENCE [LARGE SCALE GENOMIC DNA]</scope>
    <source>
        <strain evidence="3 4">NF3</strain>
    </source>
</reference>
<name>A0A1T3P0T1_9ACTN</name>
<accession>A0A1T3P0T1</accession>
<organism evidence="3 4">
    <name type="scientific">Embleya scabrispora</name>
    <dbReference type="NCBI Taxonomy" id="159449"/>
    <lineage>
        <taxon>Bacteria</taxon>
        <taxon>Bacillati</taxon>
        <taxon>Actinomycetota</taxon>
        <taxon>Actinomycetes</taxon>
        <taxon>Kitasatosporales</taxon>
        <taxon>Streptomycetaceae</taxon>
        <taxon>Embleya</taxon>
    </lineage>
</organism>
<dbReference type="AlphaFoldDB" id="A0A1T3P0T1"/>
<dbReference type="Pfam" id="PF10647">
    <property type="entry name" value="Gmad1"/>
    <property type="match status" value="1"/>
</dbReference>
<keyword evidence="4" id="KW-1185">Reference proteome</keyword>
<keyword evidence="1" id="KW-0732">Signal</keyword>
<sequence length="591" mass="63396">MRRITPFLALLCVLCALGGCASMPHSGSVREAAKGGTKDQGPEQQVRVFAVPPKPGEQPYGMVAGFLEAVTSDEPDYTTARAYLTPEARAKWVPTREIVVLNTIAKIELVAGADERTYRAEVSGTRVGTVDSRNAYQPEQQVGAPYLATFQLHLGTDNQWRIADLPDGLILSNAEFHRIYRSVNTYWFATSMPLGQDVLVPDPVYLRSRVGLTSALVRQLMNGPTDWLRPVVETAFPAGTEPADRVVSIEDNRTARVQLNRQARLAQGKGCERMAAQLLFTLRQVSGVDSVSITGGGTPMCLLSDDDAAHYDPARAAKTPGPTGYFIAKGGMVNVVPGANGNPPALPGPFGDGTYKVDQIAVSRDQFRRRIAGIDTGGRKLWVGDVDGHGEAQEWLNTAPGSLSSPTWDGRGVLWALDRTRNAEQVLALYEDERRQITKVAVDVEGIPAARITDLRLSSDGVRAALVLNTGQVLVGRVERRVSNGVAAITIAAPRSVLPSLVEVKAISWNGADRLVVLGKEGQGALQPQIVDIDGGISISVASVNGMLHIAAPDGADQPLLADSGEQNIYQLSQGNNWTKVHSGTYPVYPG</sequence>
<gene>
    <name evidence="3" type="ORF">B4N89_18855</name>
</gene>
<dbReference type="PROSITE" id="PS51257">
    <property type="entry name" value="PROKAR_LIPOPROTEIN"/>
    <property type="match status" value="1"/>
</dbReference>
<evidence type="ECO:0000313" key="3">
    <source>
        <dbReference type="EMBL" id="OPC82726.1"/>
    </source>
</evidence>
<feature type="domain" description="GerMN" evidence="2">
    <location>
        <begin position="213"/>
        <end position="304"/>
    </location>
</feature>
<feature type="chain" id="PRO_5039674908" description="GerMN domain-containing protein" evidence="1">
    <location>
        <begin position="22"/>
        <end position="591"/>
    </location>
</feature>